<dbReference type="InterPro" id="IPR000683">
    <property type="entry name" value="Gfo/Idh/MocA-like_OxRdtase_N"/>
</dbReference>
<evidence type="ECO:0000313" key="3">
    <source>
        <dbReference type="EMBL" id="GMG83153.1"/>
    </source>
</evidence>
<keyword evidence="4" id="KW-1185">Reference proteome</keyword>
<dbReference type="Gene3D" id="3.40.50.720">
    <property type="entry name" value="NAD(P)-binding Rossmann-like Domain"/>
    <property type="match status" value="1"/>
</dbReference>
<comment type="caution">
    <text evidence="3">The sequence shown here is derived from an EMBL/GenBank/DDBJ whole genome shotgun (WGS) entry which is preliminary data.</text>
</comment>
<name>A0ABQ6LQ62_9RHOB</name>
<dbReference type="RefSeq" id="WP_285671953.1">
    <property type="nucleotide sequence ID" value="NZ_BSYI01000016.1"/>
</dbReference>
<dbReference type="Pfam" id="PF22725">
    <property type="entry name" value="GFO_IDH_MocA_C3"/>
    <property type="match status" value="1"/>
</dbReference>
<reference evidence="3 4" key="1">
    <citation type="submission" date="2023-04" db="EMBL/GenBank/DDBJ databases">
        <title>Marinoamorphus aggregata gen. nov., sp. Nov., isolate from tissue of brittle star Ophioplocus japonicus.</title>
        <authorList>
            <person name="Kawano K."/>
            <person name="Sawayama S."/>
            <person name="Nakagawa S."/>
        </authorList>
    </citation>
    <scope>NUCLEOTIDE SEQUENCE [LARGE SCALE GENOMIC DNA]</scope>
    <source>
        <strain evidence="3 4">NKW23</strain>
    </source>
</reference>
<dbReference type="InterPro" id="IPR036291">
    <property type="entry name" value="NAD(P)-bd_dom_sf"/>
</dbReference>
<feature type="domain" description="Gfo/Idh/MocA-like oxidoreductase N-terminal" evidence="1">
    <location>
        <begin position="4"/>
        <end position="122"/>
    </location>
</feature>
<protein>
    <submittedName>
        <fullName evidence="3">Gfo/Idh/MocA family oxidoreductase</fullName>
    </submittedName>
</protein>
<evidence type="ECO:0000313" key="4">
    <source>
        <dbReference type="Proteomes" id="UP001239909"/>
    </source>
</evidence>
<dbReference type="InterPro" id="IPR055170">
    <property type="entry name" value="GFO_IDH_MocA-like_dom"/>
</dbReference>
<dbReference type="PANTHER" id="PTHR43708">
    <property type="entry name" value="CONSERVED EXPRESSED OXIDOREDUCTASE (EUROFUNG)"/>
    <property type="match status" value="1"/>
</dbReference>
<evidence type="ECO:0000259" key="2">
    <source>
        <dbReference type="Pfam" id="PF22725"/>
    </source>
</evidence>
<dbReference type="Gene3D" id="3.30.360.10">
    <property type="entry name" value="Dihydrodipicolinate Reductase, domain 2"/>
    <property type="match status" value="1"/>
</dbReference>
<gene>
    <name evidence="3" type="ORF">LNKW23_23660</name>
</gene>
<dbReference type="InterPro" id="IPR051317">
    <property type="entry name" value="Gfo/Idh/MocA_oxidoreduct"/>
</dbReference>
<evidence type="ECO:0000259" key="1">
    <source>
        <dbReference type="Pfam" id="PF01408"/>
    </source>
</evidence>
<feature type="domain" description="GFO/IDH/MocA-like oxidoreductase" evidence="2">
    <location>
        <begin position="132"/>
        <end position="256"/>
    </location>
</feature>
<accession>A0ABQ6LQ62</accession>
<dbReference type="SUPFAM" id="SSF55347">
    <property type="entry name" value="Glyceraldehyde-3-phosphate dehydrogenase-like, C-terminal domain"/>
    <property type="match status" value="1"/>
</dbReference>
<dbReference type="EMBL" id="BSYI01000016">
    <property type="protein sequence ID" value="GMG83153.1"/>
    <property type="molecule type" value="Genomic_DNA"/>
</dbReference>
<dbReference type="Pfam" id="PF01408">
    <property type="entry name" value="GFO_IDH_MocA"/>
    <property type="match status" value="1"/>
</dbReference>
<dbReference type="Proteomes" id="UP001239909">
    <property type="component" value="Unassembled WGS sequence"/>
</dbReference>
<dbReference type="PANTHER" id="PTHR43708:SF8">
    <property type="entry name" value="OXIDOREDUCTASE"/>
    <property type="match status" value="1"/>
</dbReference>
<dbReference type="SUPFAM" id="SSF51735">
    <property type="entry name" value="NAD(P)-binding Rossmann-fold domains"/>
    <property type="match status" value="1"/>
</dbReference>
<sequence length="353" mass="39247">MTRLKVATVGAGFFSRYHYDGWVRIADAELVGLACARDRARAEAVARQHNVGKVFQDVEEMLEATRPDILDIITPPATHERFVEAALARGIHVICQKPLAPDLAAARRIAARAEAAAPRVVVHENWRFKPWFREIRRLLEAGEIGEVHGAAFRLRTGDGQGPRAYLDRQPYFQEMPRFLIHETGIHLIDCFRFLFGEIAAVSARLRRLNPAIAGEDAGIVLIDFASGAAGILDGNRLVDHEAENTRLTAGEMLVEGAHGQIRLLGSGDIEIRKPGARFRRHAYTWENRGYAGDCVHALQRHVTAHLLHGAPLENTVADYLPNLHVEEACYRSHASGRRVEIGEIAAEEKNHAQ</sequence>
<organism evidence="3 4">
    <name type="scientific">Paralimibaculum aggregatum</name>
    <dbReference type="NCBI Taxonomy" id="3036245"/>
    <lineage>
        <taxon>Bacteria</taxon>
        <taxon>Pseudomonadati</taxon>
        <taxon>Pseudomonadota</taxon>
        <taxon>Alphaproteobacteria</taxon>
        <taxon>Rhodobacterales</taxon>
        <taxon>Paracoccaceae</taxon>
        <taxon>Paralimibaculum</taxon>
    </lineage>
</organism>
<proteinExistence type="predicted"/>